<gene>
    <name evidence="1" type="ORF">HPB47_020321</name>
</gene>
<proteinExistence type="predicted"/>
<reference evidence="1 2" key="1">
    <citation type="journal article" date="2020" name="Cell">
        <title>Large-Scale Comparative Analyses of Tick Genomes Elucidate Their Genetic Diversity and Vector Capacities.</title>
        <authorList>
            <consortium name="Tick Genome and Microbiome Consortium (TIGMIC)"/>
            <person name="Jia N."/>
            <person name="Wang J."/>
            <person name="Shi W."/>
            <person name="Du L."/>
            <person name="Sun Y."/>
            <person name="Zhan W."/>
            <person name="Jiang J.F."/>
            <person name="Wang Q."/>
            <person name="Zhang B."/>
            <person name="Ji P."/>
            <person name="Bell-Sakyi L."/>
            <person name="Cui X.M."/>
            <person name="Yuan T.T."/>
            <person name="Jiang B.G."/>
            <person name="Yang W.F."/>
            <person name="Lam T.T."/>
            <person name="Chang Q.C."/>
            <person name="Ding S.J."/>
            <person name="Wang X.J."/>
            <person name="Zhu J.G."/>
            <person name="Ruan X.D."/>
            <person name="Zhao L."/>
            <person name="Wei J.T."/>
            <person name="Ye R.Z."/>
            <person name="Que T.C."/>
            <person name="Du C.H."/>
            <person name="Zhou Y.H."/>
            <person name="Cheng J.X."/>
            <person name="Dai P.F."/>
            <person name="Guo W.B."/>
            <person name="Han X.H."/>
            <person name="Huang E.J."/>
            <person name="Li L.F."/>
            <person name="Wei W."/>
            <person name="Gao Y.C."/>
            <person name="Liu J.Z."/>
            <person name="Shao H.Z."/>
            <person name="Wang X."/>
            <person name="Wang C.C."/>
            <person name="Yang T.C."/>
            <person name="Huo Q.B."/>
            <person name="Li W."/>
            <person name="Chen H.Y."/>
            <person name="Chen S.E."/>
            <person name="Zhou L.G."/>
            <person name="Ni X.B."/>
            <person name="Tian J.H."/>
            <person name="Sheng Y."/>
            <person name="Liu T."/>
            <person name="Pan Y.S."/>
            <person name="Xia L.Y."/>
            <person name="Li J."/>
            <person name="Zhao F."/>
            <person name="Cao W.C."/>
        </authorList>
    </citation>
    <scope>NUCLEOTIDE SEQUENCE [LARGE SCALE GENOMIC DNA]</scope>
    <source>
        <strain evidence="1">Iper-2018</strain>
    </source>
</reference>
<sequence length="530" mass="57720">MVLKDNGRRSSLTQKRFSHQFEKGQSIADGCGLQNNAFQSTPPAPTSTRVPTAQFPVVHTSGDTAGARRRLYLTVVAAYMASMSFGITCTYSSPALPDIRKNIHFTENDTGWFGSLVTLGAVFGGLLGGQLLNWLGRKGTLLFSSVWFTAGYLFIIFGPTTVLLFVGRFLTGVGMGMVALAVPVFISEICPANVRGLLNTGGNMVLTVGILITFVLGKWLDYKWLAICSLAPSIVMAATLPWSKESPRWLLQKGRRKAAAEALQFYVGTGIEKELETLEASISNNVEAFSLRDLTLPHVYKPFLCTLLPMFMQQFSAVCIILFFANDIFAAAGTSISPEDCTIIIGAIQVAVLFVATLLTDRLGRKVLLLFSSAVASLSLALLGLCFHFKKVQGDSFLESYGWLPLAALSVYFVGYSSGLGPLPWVLLGEMLPLRVKGFATGICTAFCFGCGFLVVKEYHDMQQLMGTDGTYWMFAVVVATCFFVVLFFVPETKGRSLEDIERIFGNTTSSVSSEDTDKRNGVAMDLLRV</sequence>
<accession>A0AC60QFS7</accession>
<name>A0AC60QFS7_IXOPE</name>
<comment type="caution">
    <text evidence="1">The sequence shown here is derived from an EMBL/GenBank/DDBJ whole genome shotgun (WGS) entry which is preliminary data.</text>
</comment>
<evidence type="ECO:0000313" key="2">
    <source>
        <dbReference type="Proteomes" id="UP000805193"/>
    </source>
</evidence>
<dbReference type="EMBL" id="JABSTQ010009095">
    <property type="protein sequence ID" value="KAG0432994.1"/>
    <property type="molecule type" value="Genomic_DNA"/>
</dbReference>
<keyword evidence="2" id="KW-1185">Reference proteome</keyword>
<protein>
    <submittedName>
        <fullName evidence="1">Uncharacterized protein</fullName>
    </submittedName>
</protein>
<organism evidence="1 2">
    <name type="scientific">Ixodes persulcatus</name>
    <name type="common">Taiga tick</name>
    <dbReference type="NCBI Taxonomy" id="34615"/>
    <lineage>
        <taxon>Eukaryota</taxon>
        <taxon>Metazoa</taxon>
        <taxon>Ecdysozoa</taxon>
        <taxon>Arthropoda</taxon>
        <taxon>Chelicerata</taxon>
        <taxon>Arachnida</taxon>
        <taxon>Acari</taxon>
        <taxon>Parasitiformes</taxon>
        <taxon>Ixodida</taxon>
        <taxon>Ixodoidea</taxon>
        <taxon>Ixodidae</taxon>
        <taxon>Ixodinae</taxon>
        <taxon>Ixodes</taxon>
    </lineage>
</organism>
<dbReference type="Proteomes" id="UP000805193">
    <property type="component" value="Unassembled WGS sequence"/>
</dbReference>
<evidence type="ECO:0000313" key="1">
    <source>
        <dbReference type="EMBL" id="KAG0432994.1"/>
    </source>
</evidence>